<dbReference type="PATRIC" id="fig|1735161.3.peg.941"/>
<dbReference type="InterPro" id="IPR036477">
    <property type="entry name" value="Formyl_transf_N_sf"/>
</dbReference>
<evidence type="ECO:0000313" key="2">
    <source>
        <dbReference type="EMBL" id="ALM13628.1"/>
    </source>
</evidence>
<dbReference type="GO" id="GO:0016740">
    <property type="term" value="F:transferase activity"/>
    <property type="evidence" value="ECO:0007669"/>
    <property type="project" value="UniProtKB-KW"/>
</dbReference>
<accession>A0A0S1SL94</accession>
<dbReference type="SUPFAM" id="SSF50486">
    <property type="entry name" value="FMT C-terminal domain-like"/>
    <property type="match status" value="1"/>
</dbReference>
<accession>A0A0S1SXN2</accession>
<keyword evidence="2" id="KW-0808">Transferase</keyword>
<dbReference type="InterPro" id="IPR049355">
    <property type="entry name" value="Formyl_trans-like_C"/>
</dbReference>
<protein>
    <submittedName>
        <fullName evidence="2">Methionyl-tRNA formyltransferase</fullName>
    </submittedName>
</protein>
<name>A0A0S1SL94_9BACT</name>
<dbReference type="CDD" id="cd08821">
    <property type="entry name" value="FMT_core_like_1"/>
    <property type="match status" value="1"/>
</dbReference>
<accession>A0A0S1SCL6</accession>
<evidence type="ECO:0000313" key="3">
    <source>
        <dbReference type="Proteomes" id="UP000069135"/>
    </source>
</evidence>
<accession>A0A0S1SQ49</accession>
<accession>A0A0S1SS95</accession>
<feature type="domain" description="Methionyl-tRNA formyltransferase-like C-terminal" evidence="1">
    <location>
        <begin position="167"/>
        <end position="221"/>
    </location>
</feature>
<gene>
    <name evidence="2" type="ORF">PeribacterD1_0962</name>
</gene>
<dbReference type="Gene3D" id="3.10.25.20">
    <property type="match status" value="1"/>
</dbReference>
<reference evidence="2 3" key="2">
    <citation type="journal article" date="2016" name="PeerJ">
        <title>Analysis of five complete genome sequences for members of the class Peribacteria in the recently recognized Peregrinibacteria bacterial phylum.</title>
        <authorList>
            <person name="Anantharaman K."/>
            <person name="Brown C.T."/>
            <person name="Burstein D."/>
            <person name="Castelle C.J."/>
            <person name="Probst A.J."/>
            <person name="Thomas B.C."/>
            <person name="Williams K.H."/>
            <person name="Banfield J.F."/>
        </authorList>
    </citation>
    <scope>NUCLEOTIDE SEQUENCE [LARGE SCALE GENOMIC DNA]</scope>
    <source>
        <strain evidence="2">RIFOXYD1_FULL_PER-ii_59_16</strain>
    </source>
</reference>
<evidence type="ECO:0000259" key="1">
    <source>
        <dbReference type="Pfam" id="PF21553"/>
    </source>
</evidence>
<proteinExistence type="predicted"/>
<dbReference type="EMBL" id="CP013065">
    <property type="protein sequence ID" value="ALM13628.1"/>
    <property type="molecule type" value="Genomic_DNA"/>
</dbReference>
<dbReference type="AlphaFoldDB" id="A0A0S1SL94"/>
<reference evidence="3" key="1">
    <citation type="submission" date="2015-10" db="EMBL/GenBank/DDBJ databases">
        <title>Analysis of five complete genome sequences for members of the class Peribacteria in the recently recognized Peregrinibacteria bacterial phylum.</title>
        <authorList>
            <person name="Anantharaman K."/>
            <person name="Brown C.T."/>
            <person name="Burstein D."/>
            <person name="Castelle C.J."/>
            <person name="Probst A.J."/>
            <person name="Thomas B.C."/>
            <person name="Williams K.H."/>
            <person name="Banfield J.F."/>
        </authorList>
    </citation>
    <scope>NUCLEOTIDE SEQUENCE [LARGE SCALE GENOMIC DNA]</scope>
</reference>
<dbReference type="Proteomes" id="UP000069135">
    <property type="component" value="Chromosome"/>
</dbReference>
<dbReference type="SUPFAM" id="SSF53328">
    <property type="entry name" value="Formyltransferase"/>
    <property type="match status" value="1"/>
</dbReference>
<dbReference type="Gene3D" id="3.40.50.170">
    <property type="entry name" value="Formyl transferase, N-terminal domain"/>
    <property type="match status" value="1"/>
</dbReference>
<dbReference type="KEGG" id="prf:PeribacterA2_0962"/>
<dbReference type="STRING" id="1735162.PeribacterB2_0964"/>
<sequence>MSDTTYIVCGCKSWNRKVFDEHMTSLPGTWHFVGKKEELKKGLLEKLKPRYVFFLHWSWKVPSEIWKTCECINFHMADVPYGRGGSPLQNLILRGHKTTKLSALRMTEEMDAGPVYLKEAMGLEGTAQEILVRSSELAARLIDRIIREHPVPKEQEGKPVIFERRTPEQSRMPAGLSLETQYDFIRMLDGEGYPAAFLESGGMRYEFRKAVLYNGRLEAQITALPLSASDS</sequence>
<organism evidence="2 3">
    <name type="scientific">Candidatus Peribacter riflensis</name>
    <dbReference type="NCBI Taxonomy" id="1735162"/>
    <lineage>
        <taxon>Bacteria</taxon>
        <taxon>Candidatus Peregrinibacteriota</taxon>
        <taxon>Candidatus Peribacteria</taxon>
        <taxon>Candidatus Peribacterales</taxon>
        <taxon>Candidatus Peribacteraceae</taxon>
        <taxon>Candidatus Peribacter</taxon>
    </lineage>
</organism>
<dbReference type="Pfam" id="PF21553">
    <property type="entry name" value="Formyl_trans_C_2"/>
    <property type="match status" value="1"/>
</dbReference>
<dbReference type="InterPro" id="IPR011034">
    <property type="entry name" value="Formyl_transferase-like_C_sf"/>
</dbReference>